<protein>
    <submittedName>
        <fullName evidence="3">Bromodomain protein</fullName>
    </submittedName>
</protein>
<keyword evidence="2" id="KW-1133">Transmembrane helix</keyword>
<dbReference type="InParanoid" id="A0A2P6NNW5"/>
<feature type="compositionally biased region" description="Basic and acidic residues" evidence="1">
    <location>
        <begin position="96"/>
        <end position="109"/>
    </location>
</feature>
<sequence length="146" mass="15989">MDYDLVKTFPVKRTEPEAFDELPVNKLLNYLTKDNIIELIGFPIFTVLGVVYGHHIRTKQFNESLFIKNDFKPKKTKEFPFNEWIVVGGTPMFSDDPGKGSRNGSDDPGKGNSGCDDPGKRSSGCDDPGKGSSGSDDPGKGILDST</sequence>
<name>A0A2P6NNW5_9EUKA</name>
<keyword evidence="2" id="KW-0472">Membrane</keyword>
<organism evidence="3 4">
    <name type="scientific">Planoprotostelium fungivorum</name>
    <dbReference type="NCBI Taxonomy" id="1890364"/>
    <lineage>
        <taxon>Eukaryota</taxon>
        <taxon>Amoebozoa</taxon>
        <taxon>Evosea</taxon>
        <taxon>Variosea</taxon>
        <taxon>Cavosteliida</taxon>
        <taxon>Cavosteliaceae</taxon>
        <taxon>Planoprotostelium</taxon>
    </lineage>
</organism>
<evidence type="ECO:0000256" key="2">
    <source>
        <dbReference type="SAM" id="Phobius"/>
    </source>
</evidence>
<evidence type="ECO:0000256" key="1">
    <source>
        <dbReference type="SAM" id="MobiDB-lite"/>
    </source>
</evidence>
<dbReference type="EMBL" id="MDYQ01000042">
    <property type="protein sequence ID" value="PRP85642.1"/>
    <property type="molecule type" value="Genomic_DNA"/>
</dbReference>
<keyword evidence="4" id="KW-1185">Reference proteome</keyword>
<dbReference type="Proteomes" id="UP000241769">
    <property type="component" value="Unassembled WGS sequence"/>
</dbReference>
<accession>A0A2P6NNW5</accession>
<proteinExistence type="predicted"/>
<comment type="caution">
    <text evidence="3">The sequence shown here is derived from an EMBL/GenBank/DDBJ whole genome shotgun (WGS) entry which is preliminary data.</text>
</comment>
<gene>
    <name evidence="3" type="ORF">PROFUN_06431</name>
</gene>
<keyword evidence="2" id="KW-0812">Transmembrane</keyword>
<feature type="region of interest" description="Disordered" evidence="1">
    <location>
        <begin position="90"/>
        <end position="146"/>
    </location>
</feature>
<evidence type="ECO:0000313" key="4">
    <source>
        <dbReference type="Proteomes" id="UP000241769"/>
    </source>
</evidence>
<reference evidence="3 4" key="1">
    <citation type="journal article" date="2018" name="Genome Biol. Evol.">
        <title>Multiple Roots of Fruiting Body Formation in Amoebozoa.</title>
        <authorList>
            <person name="Hillmann F."/>
            <person name="Forbes G."/>
            <person name="Novohradska S."/>
            <person name="Ferling I."/>
            <person name="Riege K."/>
            <person name="Groth M."/>
            <person name="Westermann M."/>
            <person name="Marz M."/>
            <person name="Spaller T."/>
            <person name="Winckler T."/>
            <person name="Schaap P."/>
            <person name="Glockner G."/>
        </authorList>
    </citation>
    <scope>NUCLEOTIDE SEQUENCE [LARGE SCALE GENOMIC DNA]</scope>
    <source>
        <strain evidence="3 4">Jena</strain>
    </source>
</reference>
<feature type="compositionally biased region" description="Basic and acidic residues" evidence="1">
    <location>
        <begin position="117"/>
        <end position="129"/>
    </location>
</feature>
<evidence type="ECO:0000313" key="3">
    <source>
        <dbReference type="EMBL" id="PRP85642.1"/>
    </source>
</evidence>
<dbReference type="AlphaFoldDB" id="A0A2P6NNW5"/>
<feature type="transmembrane region" description="Helical" evidence="2">
    <location>
        <begin position="36"/>
        <end position="53"/>
    </location>
</feature>